<protein>
    <submittedName>
        <fullName evidence="1">Uncharacterized protein</fullName>
    </submittedName>
</protein>
<organism evidence="1">
    <name type="scientific">Anguilla anguilla</name>
    <name type="common">European freshwater eel</name>
    <name type="synonym">Muraena anguilla</name>
    <dbReference type="NCBI Taxonomy" id="7936"/>
    <lineage>
        <taxon>Eukaryota</taxon>
        <taxon>Metazoa</taxon>
        <taxon>Chordata</taxon>
        <taxon>Craniata</taxon>
        <taxon>Vertebrata</taxon>
        <taxon>Euteleostomi</taxon>
        <taxon>Actinopterygii</taxon>
        <taxon>Neopterygii</taxon>
        <taxon>Teleostei</taxon>
        <taxon>Anguilliformes</taxon>
        <taxon>Anguillidae</taxon>
        <taxon>Anguilla</taxon>
    </lineage>
</organism>
<accession>A0A0E9Q2C9</accession>
<evidence type="ECO:0000313" key="1">
    <source>
        <dbReference type="EMBL" id="JAH10687.1"/>
    </source>
</evidence>
<reference evidence="1" key="1">
    <citation type="submission" date="2014-11" db="EMBL/GenBank/DDBJ databases">
        <authorList>
            <person name="Amaro Gonzalez C."/>
        </authorList>
    </citation>
    <scope>NUCLEOTIDE SEQUENCE</scope>
</reference>
<dbReference type="EMBL" id="GBXM01097890">
    <property type="protein sequence ID" value="JAH10687.1"/>
    <property type="molecule type" value="Transcribed_RNA"/>
</dbReference>
<dbReference type="AlphaFoldDB" id="A0A0E9Q2C9"/>
<proteinExistence type="predicted"/>
<name>A0A0E9Q2C9_ANGAN</name>
<reference evidence="1" key="2">
    <citation type="journal article" date="2015" name="Fish Shellfish Immunol.">
        <title>Early steps in the European eel (Anguilla anguilla)-Vibrio vulnificus interaction in the gills: Role of the RtxA13 toxin.</title>
        <authorList>
            <person name="Callol A."/>
            <person name="Pajuelo D."/>
            <person name="Ebbesson L."/>
            <person name="Teles M."/>
            <person name="MacKenzie S."/>
            <person name="Amaro C."/>
        </authorList>
    </citation>
    <scope>NUCLEOTIDE SEQUENCE</scope>
</reference>
<sequence length="55" mass="6368">MSVLRSSLVHDTCVRQSFCRAFSCYYRNCPQEGLVILGRKYTLHLNELNLMCAQV</sequence>